<keyword evidence="2" id="KW-1185">Reference proteome</keyword>
<accession>A0A8H3V3U4</accession>
<organism evidence="1 2">
    <name type="scientific">Venturia inaequalis</name>
    <name type="common">Apple scab fungus</name>
    <dbReference type="NCBI Taxonomy" id="5025"/>
    <lineage>
        <taxon>Eukaryota</taxon>
        <taxon>Fungi</taxon>
        <taxon>Dikarya</taxon>
        <taxon>Ascomycota</taxon>
        <taxon>Pezizomycotina</taxon>
        <taxon>Dothideomycetes</taxon>
        <taxon>Pleosporomycetidae</taxon>
        <taxon>Venturiales</taxon>
        <taxon>Venturiaceae</taxon>
        <taxon>Venturia</taxon>
    </lineage>
</organism>
<proteinExistence type="predicted"/>
<dbReference type="AlphaFoldDB" id="A0A8H3V3U4"/>
<protein>
    <submittedName>
        <fullName evidence="1">Uncharacterized protein</fullName>
    </submittedName>
</protein>
<comment type="caution">
    <text evidence="1">The sequence shown here is derived from an EMBL/GenBank/DDBJ whole genome shotgun (WGS) entry which is preliminary data.</text>
</comment>
<gene>
    <name evidence="1" type="ORF">EG327_006880</name>
</gene>
<evidence type="ECO:0000313" key="1">
    <source>
        <dbReference type="EMBL" id="KAE9979834.1"/>
    </source>
</evidence>
<reference evidence="1 2" key="1">
    <citation type="submission" date="2019-07" db="EMBL/GenBank/DDBJ databases">
        <title>Venturia inaequalis Genome Resource.</title>
        <authorList>
            <person name="Lichtner F.J."/>
        </authorList>
    </citation>
    <scope>NUCLEOTIDE SEQUENCE [LARGE SCALE GENOMIC DNA]</scope>
    <source>
        <strain evidence="1 2">DMI_063113</strain>
    </source>
</reference>
<dbReference type="Proteomes" id="UP000490939">
    <property type="component" value="Unassembled WGS sequence"/>
</dbReference>
<name>A0A8H3V3U4_VENIN</name>
<sequence>MRVYLIIDLLNICYSHHESVEDQVTTVVMVEQLESHGKHHLTTFISLPRELRQQILFYTFYDAHLADLNHNYEIGQSPVLETPNMSTWAHDLASTHPVISVDVQFVADKWNIITINGWKEFCHTKMVQSVMEACERVTKMFRLQDEEDERAYLSWECAVEAGTEEVSTGLDGWIAFVNGE</sequence>
<dbReference type="EMBL" id="WNWR01000403">
    <property type="protein sequence ID" value="KAE9979834.1"/>
    <property type="molecule type" value="Genomic_DNA"/>
</dbReference>
<evidence type="ECO:0000313" key="2">
    <source>
        <dbReference type="Proteomes" id="UP000490939"/>
    </source>
</evidence>